<feature type="transmembrane region" description="Helical" evidence="9">
    <location>
        <begin position="1015"/>
        <end position="1035"/>
    </location>
</feature>
<dbReference type="PANTHER" id="PTHR24223">
    <property type="entry name" value="ATP-BINDING CASSETTE SUB-FAMILY C"/>
    <property type="match status" value="1"/>
</dbReference>
<gene>
    <name evidence="12" type="ORF">S7711_09081</name>
</gene>
<evidence type="ECO:0000256" key="4">
    <source>
        <dbReference type="ARBA" id="ARBA00022692"/>
    </source>
</evidence>
<feature type="domain" description="ABC transporter" evidence="10">
    <location>
        <begin position="597"/>
        <end position="826"/>
    </location>
</feature>
<dbReference type="SUPFAM" id="SSF90123">
    <property type="entry name" value="ABC transporter transmembrane region"/>
    <property type="match status" value="2"/>
</dbReference>
<dbReference type="FunFam" id="1.20.1560.10:FF:000066">
    <property type="entry name" value="ABC multidrug transporter (Eurofung)"/>
    <property type="match status" value="1"/>
</dbReference>
<dbReference type="PROSITE" id="PS50929">
    <property type="entry name" value="ABC_TM1F"/>
    <property type="match status" value="2"/>
</dbReference>
<dbReference type="InterPro" id="IPR011527">
    <property type="entry name" value="ABC1_TM_dom"/>
</dbReference>
<dbReference type="EMBL" id="KL648606">
    <property type="protein sequence ID" value="KEY67661.1"/>
    <property type="molecule type" value="Genomic_DNA"/>
</dbReference>
<accession>A0A084AQT2</accession>
<evidence type="ECO:0000256" key="5">
    <source>
        <dbReference type="ARBA" id="ARBA00022741"/>
    </source>
</evidence>
<dbReference type="Pfam" id="PF00664">
    <property type="entry name" value="ABC_membrane"/>
    <property type="match status" value="1"/>
</dbReference>
<dbReference type="HOGENOM" id="CLU_000604_27_5_1"/>
<dbReference type="Gene3D" id="1.20.1560.10">
    <property type="entry name" value="ABC transporter type 1, transmembrane domain"/>
    <property type="match status" value="3"/>
</dbReference>
<keyword evidence="6" id="KW-0067">ATP-binding</keyword>
<dbReference type="PROSITE" id="PS00211">
    <property type="entry name" value="ABC_TRANSPORTER_1"/>
    <property type="match status" value="1"/>
</dbReference>
<dbReference type="InterPro" id="IPR044726">
    <property type="entry name" value="ABCC_6TM_D2"/>
</dbReference>
<dbReference type="GO" id="GO:0005524">
    <property type="term" value="F:ATP binding"/>
    <property type="evidence" value="ECO:0007669"/>
    <property type="project" value="UniProtKB-KW"/>
</dbReference>
<dbReference type="Pfam" id="PF00005">
    <property type="entry name" value="ABC_tran"/>
    <property type="match status" value="2"/>
</dbReference>
<keyword evidence="13" id="KW-1185">Reference proteome</keyword>
<comment type="subcellular location">
    <subcellularLocation>
        <location evidence="1">Cell membrane</location>
        <topology evidence="1">Multi-pass membrane protein</topology>
    </subcellularLocation>
</comment>
<feature type="domain" description="ABC transmembrane type-1" evidence="11">
    <location>
        <begin position="887"/>
        <end position="1156"/>
    </location>
</feature>
<dbReference type="PROSITE" id="PS50893">
    <property type="entry name" value="ABC_TRANSPORTER_2"/>
    <property type="match status" value="2"/>
</dbReference>
<dbReference type="Pfam" id="PF24357">
    <property type="entry name" value="TMD0_ABC"/>
    <property type="match status" value="1"/>
</dbReference>
<feature type="domain" description="ABC transmembrane type-1" evidence="11">
    <location>
        <begin position="274"/>
        <end position="544"/>
    </location>
</feature>
<dbReference type="OrthoDB" id="6500128at2759"/>
<protein>
    <submittedName>
        <fullName evidence="12">Uncharacterized protein</fullName>
    </submittedName>
</protein>
<evidence type="ECO:0000256" key="9">
    <source>
        <dbReference type="SAM" id="Phobius"/>
    </source>
</evidence>
<feature type="transmembrane region" description="Helical" evidence="9">
    <location>
        <begin position="36"/>
        <end position="57"/>
    </location>
</feature>
<dbReference type="SMART" id="SM00382">
    <property type="entry name" value="AAA"/>
    <property type="match status" value="2"/>
</dbReference>
<proteinExistence type="predicted"/>
<keyword evidence="7 9" id="KW-1133">Transmembrane helix</keyword>
<dbReference type="InterPro" id="IPR056227">
    <property type="entry name" value="TMD0_ABC"/>
</dbReference>
<dbReference type="InterPro" id="IPR050173">
    <property type="entry name" value="ABC_transporter_C-like"/>
</dbReference>
<evidence type="ECO:0000259" key="11">
    <source>
        <dbReference type="PROSITE" id="PS50929"/>
    </source>
</evidence>
<keyword evidence="2" id="KW-0813">Transport</keyword>
<feature type="transmembrane region" description="Helical" evidence="9">
    <location>
        <begin position="476"/>
        <end position="503"/>
    </location>
</feature>
<evidence type="ECO:0000313" key="12">
    <source>
        <dbReference type="EMBL" id="KEY67661.1"/>
    </source>
</evidence>
<evidence type="ECO:0000256" key="6">
    <source>
        <dbReference type="ARBA" id="ARBA00022840"/>
    </source>
</evidence>
<dbReference type="InterPro" id="IPR003439">
    <property type="entry name" value="ABC_transporter-like_ATP-bd"/>
</dbReference>
<sequence length="1425" mass="157980">MPEAVTCSPQADDAFGPQVVACRQGFDFTLLFEQTILSAIPSGLMLLASTLFLLRRYRRNVKTRRRATRSLKWAKQVTFRTLHNDNHLVLVVLWSLPGSNPTRASLPAMVISFVGTCAIALLSYVEHDRSVRPSSLLCVYLLLSALLDLSQVRTLWLREHSNPTASVFTAALAFKILVLVAEMVEKRPFLEAPYRDYPPEALGGILNRSVFWWLNSLLRSGSSKELSLDDLFDLDEDLTTKILHEKFRRAWTLSKRRRWSLFWISISCAWRPLAAALFSRLLVIGFRFSQPLLIHRAVSLLEEPSDQARTNNGRALIGATALIYLGIAISTGHFKHNTYRFLTMLRGGIISLIYDSTLHLDASEARDSVALTMMSTDIDRIVQGFELWDALWAGPIEVGIATDDLTVFVGTCLSLGKMSASSQKSWIEAVQRRVAATASALTNMKGVKMTGLAKVFDVELSNLRSSELRISRRYRWILSVSATFSNMSVPAISALTIAVYVAISRYNTTGLVFDSAFAFTMISLISLLAHPVQAMSFAIPYMAAGISCFDRIQNYLESPASGGTRRSWSSESLTSGHGIELRHMPSISTASTPKVMVSVRNATFTFKSALQPVLKDISIDIEVNNWSIILGPVGSGKSALLLALLGEIDATTGVVEKDGSMQTAFCSQDPWLPNKTIRQCIIGQSEFDHHWYSAVLDACDLMRDLPTMPAGENTVVGSNGAGLSGGQKQRISLARALYSRRRLLLLDDVLTGLDTKTEQWVMDRVFGSTGLIRQAGMTVVLATHSARHAYKADQVIILSAHGNILEQGAPVNIASIETKVQDLSDVTSTAQSSDTANIMTANSDDLGREMRADLSRQVGDTRLYGYYFKSLGWTNVTCVAVANCIYAFNLKFPTVWLQWWSHAETTNPGSRTSYYLGIYGLFSALCLVAYWTELILLLHVGMPRSSYKLHKTLLSTVLAAPHWFFVSTDSGQILNRFSQDLALIDLQLPIALIDTIYLVATCLMEAALIASSSRWIAVMYPAIILVLYVLQKFYLRTSRQLRLIEIEAKSPVYSQFSETLRGLSTIRAFGWQQDFVKQTYGFMDDSQKPFYLLFAIQRWLSFVLDCLVAVMAVVVMSLATQLDGSSAGSLGIALVNILSFSQGLTNLLRSWVDMETSLGAVARIRKFQLDTPSEALPEEQDFPDESWPSKGTIQVQDLVASYQANTNPVLRGLSVEIRHGQNIGICGRTGSGKSSFILALLKVIEIESGEISIDSLSMQHMPRDIVRRRLTVMPQDPLLLPGTLRFNVDPWSEHSDQAVESALRDVGLWEIAAERGLETDMVACPLSRGQQQLFCLARALLGKSQVLILDEATSTLDATTEAKIMDIVGSKFADKTVIVIAHHLHTIRNFDRVMVLDKGKLAEWGTPDGLLEQKGIFHELWQSQH</sequence>
<feature type="transmembrane region" description="Helical" evidence="9">
    <location>
        <begin position="1099"/>
        <end position="1120"/>
    </location>
</feature>
<evidence type="ECO:0000256" key="7">
    <source>
        <dbReference type="ARBA" id="ARBA00022989"/>
    </source>
</evidence>
<evidence type="ECO:0000256" key="1">
    <source>
        <dbReference type="ARBA" id="ARBA00004651"/>
    </source>
</evidence>
<dbReference type="InterPro" id="IPR036640">
    <property type="entry name" value="ABC1_TM_sf"/>
</dbReference>
<feature type="transmembrane region" description="Helical" evidence="9">
    <location>
        <begin position="509"/>
        <end position="529"/>
    </location>
</feature>
<dbReference type="InterPro" id="IPR017871">
    <property type="entry name" value="ABC_transporter-like_CS"/>
</dbReference>
<keyword evidence="3" id="KW-1003">Cell membrane</keyword>
<evidence type="ECO:0000259" key="10">
    <source>
        <dbReference type="PROSITE" id="PS50893"/>
    </source>
</evidence>
<feature type="transmembrane region" description="Helical" evidence="9">
    <location>
        <begin position="315"/>
        <end position="334"/>
    </location>
</feature>
<dbReference type="GO" id="GO:0140359">
    <property type="term" value="F:ABC-type transporter activity"/>
    <property type="evidence" value="ECO:0007669"/>
    <property type="project" value="InterPro"/>
</dbReference>
<dbReference type="InterPro" id="IPR027417">
    <property type="entry name" value="P-loop_NTPase"/>
</dbReference>
<feature type="transmembrane region" description="Helical" evidence="9">
    <location>
        <begin position="261"/>
        <end position="283"/>
    </location>
</feature>
<evidence type="ECO:0000256" key="3">
    <source>
        <dbReference type="ARBA" id="ARBA00022475"/>
    </source>
</evidence>
<evidence type="ECO:0000313" key="13">
    <source>
        <dbReference type="Proteomes" id="UP000028045"/>
    </source>
</evidence>
<dbReference type="PANTHER" id="PTHR24223:SF399">
    <property type="entry name" value="ABC TRANSPORTER ATNG"/>
    <property type="match status" value="1"/>
</dbReference>
<dbReference type="FunFam" id="3.40.50.300:FF:000838">
    <property type="entry name" value="ABC multidrug transporter (Eurofung)"/>
    <property type="match status" value="1"/>
</dbReference>
<feature type="domain" description="ABC transporter" evidence="10">
    <location>
        <begin position="1193"/>
        <end position="1423"/>
    </location>
</feature>
<dbReference type="Proteomes" id="UP000028045">
    <property type="component" value="Unassembled WGS sequence"/>
</dbReference>
<feature type="transmembrane region" description="Helical" evidence="9">
    <location>
        <begin position="914"/>
        <end position="938"/>
    </location>
</feature>
<dbReference type="Gene3D" id="3.40.50.300">
    <property type="entry name" value="P-loop containing nucleotide triphosphate hydrolases"/>
    <property type="match status" value="2"/>
</dbReference>
<keyword evidence="4 9" id="KW-0812">Transmembrane</keyword>
<feature type="transmembrane region" description="Helical" evidence="9">
    <location>
        <begin position="866"/>
        <end position="888"/>
    </location>
</feature>
<dbReference type="InterPro" id="IPR003593">
    <property type="entry name" value="AAA+_ATPase"/>
</dbReference>
<feature type="transmembrane region" description="Helical" evidence="9">
    <location>
        <begin position="986"/>
        <end position="1009"/>
    </location>
</feature>
<reference evidence="12 13" key="1">
    <citation type="journal article" date="2014" name="BMC Genomics">
        <title>Comparative genome sequencing reveals chemotype-specific gene clusters in the toxigenic black mold Stachybotrys.</title>
        <authorList>
            <person name="Semeiks J."/>
            <person name="Borek D."/>
            <person name="Otwinowski Z."/>
            <person name="Grishin N.V."/>
        </authorList>
    </citation>
    <scope>NUCLEOTIDE SEQUENCE [LARGE SCALE GENOMIC DNA]</scope>
    <source>
        <strain evidence="13">CBS 109288 / IBT 7711</strain>
    </source>
</reference>
<dbReference type="SUPFAM" id="SSF52540">
    <property type="entry name" value="P-loop containing nucleoside triphosphate hydrolases"/>
    <property type="match status" value="2"/>
</dbReference>
<evidence type="ECO:0000256" key="2">
    <source>
        <dbReference type="ARBA" id="ARBA00022448"/>
    </source>
</evidence>
<keyword evidence="5" id="KW-0547">Nucleotide-binding</keyword>
<dbReference type="CDD" id="cd18580">
    <property type="entry name" value="ABC_6TM_ABCC_D2"/>
    <property type="match status" value="1"/>
</dbReference>
<dbReference type="GO" id="GO:0016887">
    <property type="term" value="F:ATP hydrolysis activity"/>
    <property type="evidence" value="ECO:0007669"/>
    <property type="project" value="InterPro"/>
</dbReference>
<evidence type="ECO:0000256" key="8">
    <source>
        <dbReference type="ARBA" id="ARBA00023136"/>
    </source>
</evidence>
<name>A0A084AQT2_STACB</name>
<keyword evidence="8 9" id="KW-0472">Membrane</keyword>
<organism evidence="12 13">
    <name type="scientific">Stachybotrys chartarum (strain CBS 109288 / IBT 7711)</name>
    <name type="common">Toxic black mold</name>
    <name type="synonym">Stilbospora chartarum</name>
    <dbReference type="NCBI Taxonomy" id="1280523"/>
    <lineage>
        <taxon>Eukaryota</taxon>
        <taxon>Fungi</taxon>
        <taxon>Dikarya</taxon>
        <taxon>Ascomycota</taxon>
        <taxon>Pezizomycotina</taxon>
        <taxon>Sordariomycetes</taxon>
        <taxon>Hypocreomycetidae</taxon>
        <taxon>Hypocreales</taxon>
        <taxon>Stachybotryaceae</taxon>
        <taxon>Stachybotrys</taxon>
    </lineage>
</organism>
<dbReference type="CDD" id="cd03244">
    <property type="entry name" value="ABCC_MRP_domain2"/>
    <property type="match status" value="1"/>
</dbReference>
<dbReference type="GO" id="GO:0005886">
    <property type="term" value="C:plasma membrane"/>
    <property type="evidence" value="ECO:0007669"/>
    <property type="project" value="UniProtKB-SubCell"/>
</dbReference>